<dbReference type="PIRSF" id="PIRSF029171">
    <property type="entry name" value="Esterase_LipA"/>
    <property type="match status" value="1"/>
</dbReference>
<keyword evidence="3" id="KW-1185">Reference proteome</keyword>
<name>A0A239FRF7_9SPHN</name>
<organism evidence="2 3">
    <name type="scientific">Sphingopyxis indica</name>
    <dbReference type="NCBI Taxonomy" id="436663"/>
    <lineage>
        <taxon>Bacteria</taxon>
        <taxon>Pseudomonadati</taxon>
        <taxon>Pseudomonadota</taxon>
        <taxon>Alphaproteobacteria</taxon>
        <taxon>Sphingomonadales</taxon>
        <taxon>Sphingomonadaceae</taxon>
        <taxon>Sphingopyxis</taxon>
    </lineage>
</organism>
<sequence>MANRLRSAAMLAAFGLLAVPFAVSAQTVLAAETSAAAPGRLLDARPLAPELGLEEAGRALAIRYGSTDGVAGQGAIEVTGALFLPQGAPPKGGWPLVAWAHGTVGIGDDCAPSRNVRSLRDRTYLNHWLAEGYAVVATDYQGLGSPGPHPYLDSRAAAYSTLDAIRAVQGGGFGLSGKVLIVGQSQGAGAAFATAGYAPDYAPDVDVRGTIATGIPNLAAAASAGTDPDAADKVDRIIAYLLYIASAAQQIDPKYDPAAVLTDRAMPAFAEAADTCVVDMFKAVVDAGLTRANSFKGDFWRYYAPVLKHAGYPTLKITTPVFIGTGSEDVDTPAPMQRALVESACAAGSTIEAHVYPGLDHSATLNRSSADSRIFARQAIAGKPVAATCSPAGAVRGDH</sequence>
<dbReference type="PANTHER" id="PTHR34853">
    <property type="match status" value="1"/>
</dbReference>
<evidence type="ECO:0000313" key="2">
    <source>
        <dbReference type="EMBL" id="SNS59636.1"/>
    </source>
</evidence>
<dbReference type="Gene3D" id="3.40.50.1820">
    <property type="entry name" value="alpha/beta hydrolase"/>
    <property type="match status" value="2"/>
</dbReference>
<dbReference type="GO" id="GO:0004806">
    <property type="term" value="F:triacylglycerol lipase activity"/>
    <property type="evidence" value="ECO:0007669"/>
    <property type="project" value="InterPro"/>
</dbReference>
<protein>
    <submittedName>
        <fullName evidence="2">Secretory lipase</fullName>
    </submittedName>
</protein>
<dbReference type="OrthoDB" id="9955at2"/>
<feature type="chain" id="PRO_5011991925" evidence="1">
    <location>
        <begin position="26"/>
        <end position="399"/>
    </location>
</feature>
<dbReference type="InterPro" id="IPR029058">
    <property type="entry name" value="AB_hydrolase_fold"/>
</dbReference>
<keyword evidence="1" id="KW-0732">Signal</keyword>
<evidence type="ECO:0000313" key="3">
    <source>
        <dbReference type="Proteomes" id="UP000198339"/>
    </source>
</evidence>
<dbReference type="AlphaFoldDB" id="A0A239FRF7"/>
<dbReference type="InterPro" id="IPR005152">
    <property type="entry name" value="Lipase_secreted"/>
</dbReference>
<dbReference type="PANTHER" id="PTHR34853:SF1">
    <property type="entry name" value="LIPASE 5"/>
    <property type="match status" value="1"/>
</dbReference>
<dbReference type="EMBL" id="FZPA01000002">
    <property type="protein sequence ID" value="SNS59636.1"/>
    <property type="molecule type" value="Genomic_DNA"/>
</dbReference>
<accession>A0A239FRF7</accession>
<dbReference type="SUPFAM" id="SSF53474">
    <property type="entry name" value="alpha/beta-Hydrolases"/>
    <property type="match status" value="1"/>
</dbReference>
<proteinExistence type="predicted"/>
<feature type="signal peptide" evidence="1">
    <location>
        <begin position="1"/>
        <end position="25"/>
    </location>
</feature>
<evidence type="ECO:0000256" key="1">
    <source>
        <dbReference type="SAM" id="SignalP"/>
    </source>
</evidence>
<gene>
    <name evidence="2" type="ORF">SAMN06295955_102216</name>
</gene>
<dbReference type="GO" id="GO:0016042">
    <property type="term" value="P:lipid catabolic process"/>
    <property type="evidence" value="ECO:0007669"/>
    <property type="project" value="InterPro"/>
</dbReference>
<dbReference type="Proteomes" id="UP000198339">
    <property type="component" value="Unassembled WGS sequence"/>
</dbReference>
<reference evidence="2 3" key="1">
    <citation type="submission" date="2017-06" db="EMBL/GenBank/DDBJ databases">
        <authorList>
            <person name="Kim H.J."/>
            <person name="Triplett B.A."/>
        </authorList>
    </citation>
    <scope>NUCLEOTIDE SEQUENCE [LARGE SCALE GENOMIC DNA]</scope>
    <source>
        <strain evidence="2 3">DS15</strain>
    </source>
</reference>
<dbReference type="Pfam" id="PF03583">
    <property type="entry name" value="LIP"/>
    <property type="match status" value="1"/>
</dbReference>